<keyword evidence="1" id="KW-0677">Repeat</keyword>
<dbReference type="PaxDb" id="55529-EKX40171"/>
<dbReference type="PROSITE" id="PS50005">
    <property type="entry name" value="TPR"/>
    <property type="match status" value="1"/>
</dbReference>
<dbReference type="STRING" id="905079.L1IV82"/>
<dbReference type="SUPFAM" id="SSF48452">
    <property type="entry name" value="TPR-like"/>
    <property type="match status" value="1"/>
</dbReference>
<sequence>MQDNIGVVMMNLGDHAASLQYHVRALRLTVGKFGEKHVNVAAVQDKIGLVYRDMNDLENALKWHERAFQMRNEILGERDLGTATSKSAIADVYFQQGDFDKALSLYTEVLEIQEQVLSHDHLDVAATLHNIAIVLKNKDLDASWEKFEKSLGIIVGVYGYNHRSVSDTLSSMATIRFAQKNWESALDTFQQSLDIANNVLGKEHPDVASTLYGMGATYAKLGRSEEAEEKYRTVRGGGGRSYELRKPHFCRCRRRRFGR</sequence>
<dbReference type="PANTHER" id="PTHR45641">
    <property type="entry name" value="TETRATRICOPEPTIDE REPEAT PROTEIN (AFU_ORTHOLOGUE AFUA_6G03870)"/>
    <property type="match status" value="1"/>
</dbReference>
<dbReference type="PANTHER" id="PTHR45641:SF19">
    <property type="entry name" value="NEPHROCYSTIN-3"/>
    <property type="match status" value="1"/>
</dbReference>
<dbReference type="eggNOG" id="KOG1840">
    <property type="taxonomic scope" value="Eukaryota"/>
</dbReference>
<dbReference type="SMART" id="SM00028">
    <property type="entry name" value="TPR"/>
    <property type="match status" value="4"/>
</dbReference>
<dbReference type="OrthoDB" id="381520at2759"/>
<evidence type="ECO:0000313" key="5">
    <source>
        <dbReference type="EnsemblProtists" id="EKX40171"/>
    </source>
</evidence>
<dbReference type="InterPro" id="IPR019734">
    <property type="entry name" value="TPR_rpt"/>
</dbReference>
<dbReference type="RefSeq" id="XP_005827151.1">
    <property type="nucleotide sequence ID" value="XM_005827094.1"/>
</dbReference>
<evidence type="ECO:0000313" key="4">
    <source>
        <dbReference type="EMBL" id="EKX40171.1"/>
    </source>
</evidence>
<name>L1IV82_GUITC</name>
<reference evidence="4 6" key="1">
    <citation type="journal article" date="2012" name="Nature">
        <title>Algal genomes reveal evolutionary mosaicism and the fate of nucleomorphs.</title>
        <authorList>
            <consortium name="DOE Joint Genome Institute"/>
            <person name="Curtis B.A."/>
            <person name="Tanifuji G."/>
            <person name="Burki F."/>
            <person name="Gruber A."/>
            <person name="Irimia M."/>
            <person name="Maruyama S."/>
            <person name="Arias M.C."/>
            <person name="Ball S.G."/>
            <person name="Gile G.H."/>
            <person name="Hirakawa Y."/>
            <person name="Hopkins J.F."/>
            <person name="Kuo A."/>
            <person name="Rensing S.A."/>
            <person name="Schmutz J."/>
            <person name="Symeonidi A."/>
            <person name="Elias M."/>
            <person name="Eveleigh R.J."/>
            <person name="Herman E.K."/>
            <person name="Klute M.J."/>
            <person name="Nakayama T."/>
            <person name="Obornik M."/>
            <person name="Reyes-Prieto A."/>
            <person name="Armbrust E.V."/>
            <person name="Aves S.J."/>
            <person name="Beiko R.G."/>
            <person name="Coutinho P."/>
            <person name="Dacks J.B."/>
            <person name="Durnford D.G."/>
            <person name="Fast N.M."/>
            <person name="Green B.R."/>
            <person name="Grisdale C.J."/>
            <person name="Hempel F."/>
            <person name="Henrissat B."/>
            <person name="Hoppner M.P."/>
            <person name="Ishida K."/>
            <person name="Kim E."/>
            <person name="Koreny L."/>
            <person name="Kroth P.G."/>
            <person name="Liu Y."/>
            <person name="Malik S.B."/>
            <person name="Maier U.G."/>
            <person name="McRose D."/>
            <person name="Mock T."/>
            <person name="Neilson J.A."/>
            <person name="Onodera N.T."/>
            <person name="Poole A.M."/>
            <person name="Pritham E.J."/>
            <person name="Richards T.A."/>
            <person name="Rocap G."/>
            <person name="Roy S.W."/>
            <person name="Sarai C."/>
            <person name="Schaack S."/>
            <person name="Shirato S."/>
            <person name="Slamovits C.H."/>
            <person name="Spencer D.F."/>
            <person name="Suzuki S."/>
            <person name="Worden A.Z."/>
            <person name="Zauner S."/>
            <person name="Barry K."/>
            <person name="Bell C."/>
            <person name="Bharti A.K."/>
            <person name="Crow J.A."/>
            <person name="Grimwood J."/>
            <person name="Kramer R."/>
            <person name="Lindquist E."/>
            <person name="Lucas S."/>
            <person name="Salamov A."/>
            <person name="McFadden G.I."/>
            <person name="Lane C.E."/>
            <person name="Keeling P.J."/>
            <person name="Gray M.W."/>
            <person name="Grigoriev I.V."/>
            <person name="Archibald J.M."/>
        </authorList>
    </citation>
    <scope>NUCLEOTIDE SEQUENCE</scope>
    <source>
        <strain evidence="4 6">CCMP2712</strain>
    </source>
</reference>
<dbReference type="Pfam" id="PF13424">
    <property type="entry name" value="TPR_12"/>
    <property type="match status" value="2"/>
</dbReference>
<dbReference type="OMA" id="LEYHGKA"/>
<reference evidence="5" key="3">
    <citation type="submission" date="2016-03" db="UniProtKB">
        <authorList>
            <consortium name="EnsemblProtists"/>
        </authorList>
    </citation>
    <scope>IDENTIFICATION</scope>
</reference>
<dbReference type="InterPro" id="IPR011990">
    <property type="entry name" value="TPR-like_helical_dom_sf"/>
</dbReference>
<dbReference type="HOGENOM" id="CLU_1075402_0_0_1"/>
<dbReference type="EMBL" id="JH993033">
    <property type="protein sequence ID" value="EKX40171.1"/>
    <property type="molecule type" value="Genomic_DNA"/>
</dbReference>
<protein>
    <recommendedName>
        <fullName evidence="7">Kinesin light chain</fullName>
    </recommendedName>
</protein>
<dbReference type="AlphaFoldDB" id="L1IV82"/>
<reference evidence="6" key="2">
    <citation type="submission" date="2012-11" db="EMBL/GenBank/DDBJ databases">
        <authorList>
            <person name="Kuo A."/>
            <person name="Curtis B.A."/>
            <person name="Tanifuji G."/>
            <person name="Burki F."/>
            <person name="Gruber A."/>
            <person name="Irimia M."/>
            <person name="Maruyama S."/>
            <person name="Arias M.C."/>
            <person name="Ball S.G."/>
            <person name="Gile G.H."/>
            <person name="Hirakawa Y."/>
            <person name="Hopkins J.F."/>
            <person name="Rensing S.A."/>
            <person name="Schmutz J."/>
            <person name="Symeonidi A."/>
            <person name="Elias M."/>
            <person name="Eveleigh R.J."/>
            <person name="Herman E.K."/>
            <person name="Klute M.J."/>
            <person name="Nakayama T."/>
            <person name="Obornik M."/>
            <person name="Reyes-Prieto A."/>
            <person name="Armbrust E.V."/>
            <person name="Aves S.J."/>
            <person name="Beiko R.G."/>
            <person name="Coutinho P."/>
            <person name="Dacks J.B."/>
            <person name="Durnford D.G."/>
            <person name="Fast N.M."/>
            <person name="Green B.R."/>
            <person name="Grisdale C."/>
            <person name="Hempe F."/>
            <person name="Henrissat B."/>
            <person name="Hoppner M.P."/>
            <person name="Ishida K.-I."/>
            <person name="Kim E."/>
            <person name="Koreny L."/>
            <person name="Kroth P.G."/>
            <person name="Liu Y."/>
            <person name="Malik S.-B."/>
            <person name="Maier U.G."/>
            <person name="McRose D."/>
            <person name="Mock T."/>
            <person name="Neilson J.A."/>
            <person name="Onodera N.T."/>
            <person name="Poole A.M."/>
            <person name="Pritham E.J."/>
            <person name="Richards T.A."/>
            <person name="Rocap G."/>
            <person name="Roy S.W."/>
            <person name="Sarai C."/>
            <person name="Schaack S."/>
            <person name="Shirato S."/>
            <person name="Slamovits C.H."/>
            <person name="Spencer D.F."/>
            <person name="Suzuki S."/>
            <person name="Worden A.Z."/>
            <person name="Zauner S."/>
            <person name="Barry K."/>
            <person name="Bell C."/>
            <person name="Bharti A.K."/>
            <person name="Crow J.A."/>
            <person name="Grimwood J."/>
            <person name="Kramer R."/>
            <person name="Lindquist E."/>
            <person name="Lucas S."/>
            <person name="Salamov A."/>
            <person name="McFadden G.I."/>
            <person name="Lane C.E."/>
            <person name="Keeling P.J."/>
            <person name="Gray M.W."/>
            <person name="Grigoriev I.V."/>
            <person name="Archibald J.M."/>
        </authorList>
    </citation>
    <scope>NUCLEOTIDE SEQUENCE</scope>
    <source>
        <strain evidence="6">CCMP2712</strain>
    </source>
</reference>
<organism evidence="4">
    <name type="scientific">Guillardia theta (strain CCMP2712)</name>
    <name type="common">Cryptophyte</name>
    <dbReference type="NCBI Taxonomy" id="905079"/>
    <lineage>
        <taxon>Eukaryota</taxon>
        <taxon>Cryptophyceae</taxon>
        <taxon>Pyrenomonadales</taxon>
        <taxon>Geminigeraceae</taxon>
        <taxon>Guillardia</taxon>
    </lineage>
</organism>
<dbReference type="EnsemblProtists" id="EKX40171">
    <property type="protein sequence ID" value="EKX40171"/>
    <property type="gene ID" value="GUITHDRAFT_75781"/>
</dbReference>
<evidence type="ECO:0000256" key="2">
    <source>
        <dbReference type="ARBA" id="ARBA00022803"/>
    </source>
</evidence>
<proteinExistence type="predicted"/>
<evidence type="ECO:0008006" key="7">
    <source>
        <dbReference type="Google" id="ProtNLM"/>
    </source>
</evidence>
<dbReference type="GeneID" id="17296945"/>
<dbReference type="Gene3D" id="1.25.40.10">
    <property type="entry name" value="Tetratricopeptide repeat domain"/>
    <property type="match status" value="2"/>
</dbReference>
<dbReference type="Proteomes" id="UP000011087">
    <property type="component" value="Unassembled WGS sequence"/>
</dbReference>
<keyword evidence="6" id="KW-1185">Reference proteome</keyword>
<evidence type="ECO:0000256" key="3">
    <source>
        <dbReference type="PROSITE-ProRule" id="PRU00339"/>
    </source>
</evidence>
<evidence type="ECO:0000313" key="6">
    <source>
        <dbReference type="Proteomes" id="UP000011087"/>
    </source>
</evidence>
<dbReference type="Pfam" id="PF13374">
    <property type="entry name" value="TPR_10"/>
    <property type="match status" value="1"/>
</dbReference>
<feature type="repeat" description="TPR" evidence="3">
    <location>
        <begin position="83"/>
        <end position="116"/>
    </location>
</feature>
<evidence type="ECO:0000256" key="1">
    <source>
        <dbReference type="ARBA" id="ARBA00022737"/>
    </source>
</evidence>
<keyword evidence="2 3" id="KW-0802">TPR repeat</keyword>
<dbReference type="KEGG" id="gtt:GUITHDRAFT_75781"/>
<gene>
    <name evidence="4" type="ORF">GUITHDRAFT_75781</name>
</gene>
<accession>L1IV82</accession>